<sequence length="349" mass="38187">MESLYEIFKRKGYSRRDFLKFSLAVSAFLGLPPSLYPKVAQALEKKEKPVVIWLEFQDCAGCSESFIRSTTLLPTEVLLDYISLEYHETLMAPSGFYAEEAREEAIKKYKGKYVLVVEGSPTPADGGVYCTVGGKSSVDILRETAEHAAFVIAVGSCASWGGIPKASPNPTGAVPVYEIVKDKPVVNVPGCPPIGDVMVATIVHFLALGKLPPLDELGRPKQFYGETIHDRCYRRAFYNSGQFAESFDDEKARKGYCLYKLGCKGPITRNACASMRWNGGLSFPIQSGHPCFGCSEPDFWDRGFIYNPLSVMEGYSGISDTLKGVGIGAAVGIGIGVLNKLINKKKEEK</sequence>
<gene>
    <name evidence="16" type="primary">mbhS2</name>
    <name evidence="16" type="ordered locus">aq_965</name>
</gene>
<dbReference type="OrthoDB" id="9766729at2"/>
<evidence type="ECO:0000256" key="8">
    <source>
        <dbReference type="ARBA" id="ARBA00022729"/>
    </source>
</evidence>
<dbReference type="InterPro" id="IPR001821">
    <property type="entry name" value="NiFe_hydrogenase_ssu"/>
</dbReference>
<feature type="binding site" evidence="13">
    <location>
        <position position="263"/>
    </location>
    <ligand>
        <name>[4Fe-4S] cluster</name>
        <dbReference type="ChEBI" id="CHEBI:49883"/>
        <label>2</label>
    </ligand>
</feature>
<dbReference type="HOGENOM" id="CLU_046107_0_0_0"/>
<dbReference type="NCBIfam" id="TIGR00391">
    <property type="entry name" value="hydA"/>
    <property type="match status" value="1"/>
</dbReference>
<comment type="cofactor">
    <cofactor evidence="2">
        <name>[4Fe-4S] cluster</name>
        <dbReference type="ChEBI" id="CHEBI:49883"/>
    </cofactor>
</comment>
<dbReference type="EMBL" id="AE000657">
    <property type="protein sequence ID" value="AAC07047.1"/>
    <property type="molecule type" value="Genomic_DNA"/>
</dbReference>
<feature type="domain" description="Cytochrome-c3 hydrogenase C-terminal" evidence="15">
    <location>
        <begin position="224"/>
        <end position="302"/>
    </location>
</feature>
<dbReference type="GO" id="GO:0051538">
    <property type="term" value="F:3 iron, 4 sulfur cluster binding"/>
    <property type="evidence" value="ECO:0007669"/>
    <property type="project" value="UniProtKB-KW"/>
</dbReference>
<feature type="binding site" evidence="13">
    <location>
        <position position="272"/>
    </location>
    <ligand>
        <name>[3Fe-4S] cluster</name>
        <dbReference type="ChEBI" id="CHEBI:21137"/>
    </ligand>
</feature>
<evidence type="ECO:0000259" key="14">
    <source>
        <dbReference type="Pfam" id="PF01058"/>
    </source>
</evidence>
<comment type="subcellular location">
    <subcellularLocation>
        <location evidence="3">Cell envelope</location>
    </subcellularLocation>
</comment>
<dbReference type="GO" id="GO:0009375">
    <property type="term" value="C:ferredoxin hydrogenase complex"/>
    <property type="evidence" value="ECO:0007669"/>
    <property type="project" value="InterPro"/>
</dbReference>
<dbReference type="InParanoid" id="O67095"/>
<reference evidence="16 17" key="1">
    <citation type="journal article" date="1998" name="Nature">
        <title>The complete genome of the hyperthermophilic bacterium Aquifex aeolicus.</title>
        <authorList>
            <person name="Deckert G."/>
            <person name="Warren P.V."/>
            <person name="Gaasterland T."/>
            <person name="Young W.G."/>
            <person name="Lenox A.L."/>
            <person name="Graham D.E."/>
            <person name="Overbeek R."/>
            <person name="Snead M.A."/>
            <person name="Keller M."/>
            <person name="Aujay M."/>
            <person name="Huber R."/>
            <person name="Feldman R.A."/>
            <person name="Short J.M."/>
            <person name="Olson G.J."/>
            <person name="Swanson R.V."/>
        </authorList>
    </citation>
    <scope>NUCLEOTIDE SEQUENCE [LARGE SCALE GENOMIC DNA]</scope>
    <source>
        <strain evidence="16 17">VF5</strain>
    </source>
</reference>
<feature type="domain" description="NADH:ubiquinone oxidoreductase-like 20kDa subunit" evidence="14">
    <location>
        <begin position="59"/>
        <end position="204"/>
    </location>
</feature>
<evidence type="ECO:0000256" key="5">
    <source>
        <dbReference type="ARBA" id="ARBA00011771"/>
    </source>
</evidence>
<dbReference type="AlphaFoldDB" id="O67095"/>
<dbReference type="InterPro" id="IPR006137">
    <property type="entry name" value="NADH_UbQ_OxRdtase-like_20kDa"/>
</dbReference>
<dbReference type="GO" id="GO:0016020">
    <property type="term" value="C:membrane"/>
    <property type="evidence" value="ECO:0000318"/>
    <property type="project" value="GO_Central"/>
</dbReference>
<dbReference type="SUPFAM" id="SSF56770">
    <property type="entry name" value="HydA/Nqo6-like"/>
    <property type="match status" value="1"/>
</dbReference>
<dbReference type="PRINTS" id="PR00614">
    <property type="entry name" value="NIHGNASESMLL"/>
</dbReference>
<keyword evidence="9" id="KW-0560">Oxidoreductase</keyword>
<evidence type="ECO:0000256" key="4">
    <source>
        <dbReference type="ARBA" id="ARBA00006605"/>
    </source>
</evidence>
<dbReference type="InterPro" id="IPR006311">
    <property type="entry name" value="TAT_signal"/>
</dbReference>
<name>O67095_AQUAE</name>
<dbReference type="PIR" id="D70383">
    <property type="entry name" value="D70383"/>
</dbReference>
<organism evidence="16 17">
    <name type="scientific">Aquifex aeolicus (strain VF5)</name>
    <dbReference type="NCBI Taxonomy" id="224324"/>
    <lineage>
        <taxon>Bacteria</taxon>
        <taxon>Pseudomonadati</taxon>
        <taxon>Aquificota</taxon>
        <taxon>Aquificia</taxon>
        <taxon>Aquificales</taxon>
        <taxon>Aquificaceae</taxon>
        <taxon>Aquifex</taxon>
    </lineage>
</organism>
<dbReference type="KEGG" id="aae:aq_965"/>
<dbReference type="STRING" id="224324.aq_965"/>
<comment type="subunit">
    <text evidence="5">Heterodimer of a large and a small subunit.</text>
</comment>
<dbReference type="PANTHER" id="PTHR30013">
    <property type="entry name" value="NIFE / NIFESE HYDROGENASE SMALL SUBUNIT FAMILY MEMBER"/>
    <property type="match status" value="1"/>
</dbReference>
<dbReference type="Gene3D" id="3.40.50.700">
    <property type="entry name" value="NADH:ubiquinone oxidoreductase-like, 20kDa subunit"/>
    <property type="match status" value="1"/>
</dbReference>
<evidence type="ECO:0000256" key="1">
    <source>
        <dbReference type="ARBA" id="ARBA00001927"/>
    </source>
</evidence>
<keyword evidence="8" id="KW-0732">Signal</keyword>
<evidence type="ECO:0000256" key="3">
    <source>
        <dbReference type="ARBA" id="ARBA00004196"/>
    </source>
</evidence>
<dbReference type="GO" id="GO:0008901">
    <property type="term" value="F:ferredoxin hydrogenase activity"/>
    <property type="evidence" value="ECO:0007669"/>
    <property type="project" value="InterPro"/>
</dbReference>
<comment type="similarity">
    <text evidence="4">Belongs to the [NiFe]/[NiFeSe] hydrogenase small subunit family.</text>
</comment>
<dbReference type="Gene3D" id="4.10.480.10">
    <property type="entry name" value="Cytochrome-c3 hydrogenase, C-terminal domain"/>
    <property type="match status" value="1"/>
</dbReference>
<evidence type="ECO:0000313" key="17">
    <source>
        <dbReference type="Proteomes" id="UP000000798"/>
    </source>
</evidence>
<feature type="binding site" evidence="13">
    <location>
        <position position="157"/>
    </location>
    <ligand>
        <name>[4Fe-4S] cluster</name>
        <dbReference type="ChEBI" id="CHEBI:49883"/>
        <label>1</label>
    </ligand>
</feature>
<dbReference type="GO" id="GO:0009061">
    <property type="term" value="P:anaerobic respiration"/>
    <property type="evidence" value="ECO:0000318"/>
    <property type="project" value="GO_Central"/>
</dbReference>
<keyword evidence="6 13" id="KW-0004">4Fe-4S</keyword>
<evidence type="ECO:0000256" key="9">
    <source>
        <dbReference type="ARBA" id="ARBA00023002"/>
    </source>
</evidence>
<dbReference type="Pfam" id="PF01058">
    <property type="entry name" value="Oxidored_q6"/>
    <property type="match status" value="1"/>
</dbReference>
<evidence type="ECO:0000259" key="15">
    <source>
        <dbReference type="Pfam" id="PF14720"/>
    </source>
</evidence>
<dbReference type="Pfam" id="PF14720">
    <property type="entry name" value="NiFe_hyd_SSU_C"/>
    <property type="match status" value="1"/>
</dbReference>
<proteinExistence type="inferred from homology"/>
<evidence type="ECO:0000256" key="2">
    <source>
        <dbReference type="ARBA" id="ARBA00001966"/>
    </source>
</evidence>
<evidence type="ECO:0000256" key="12">
    <source>
        <dbReference type="ARBA" id="ARBA00023291"/>
    </source>
</evidence>
<evidence type="ECO:0000256" key="7">
    <source>
        <dbReference type="ARBA" id="ARBA00022723"/>
    </source>
</evidence>
<dbReference type="PROSITE" id="PS51318">
    <property type="entry name" value="TAT"/>
    <property type="match status" value="1"/>
</dbReference>
<feature type="binding site" evidence="13">
    <location>
        <position position="62"/>
    </location>
    <ligand>
        <name>[4Fe-4S] cluster</name>
        <dbReference type="ChEBI" id="CHEBI:49883"/>
        <label>1</label>
    </ligand>
</feature>
<dbReference type="RefSeq" id="WP_010880596.1">
    <property type="nucleotide sequence ID" value="NC_000918.1"/>
</dbReference>
<feature type="binding site" evidence="13">
    <location>
        <position position="232"/>
    </location>
    <ligand>
        <name>[4Fe-4S] cluster</name>
        <dbReference type="ChEBI" id="CHEBI:49883"/>
        <label>2</label>
    </ligand>
</feature>
<evidence type="ECO:0000256" key="6">
    <source>
        <dbReference type="ARBA" id="ARBA00022485"/>
    </source>
</evidence>
<feature type="binding site" evidence="13">
    <location>
        <position position="294"/>
    </location>
    <ligand>
        <name>[3Fe-4S] cluster</name>
        <dbReference type="ChEBI" id="CHEBI:21137"/>
    </ligand>
</feature>
<comment type="cofactor">
    <cofactor evidence="1">
        <name>[3Fe-4S] cluster</name>
        <dbReference type="ChEBI" id="CHEBI:21137"/>
    </cofactor>
</comment>
<dbReference type="PIRSF" id="PIRSF000310">
    <property type="entry name" value="NiFe_hyd_ssu"/>
    <property type="match status" value="1"/>
</dbReference>
<evidence type="ECO:0000313" key="16">
    <source>
        <dbReference type="EMBL" id="AAC07047.1"/>
    </source>
</evidence>
<dbReference type="PANTHER" id="PTHR30013:SF7">
    <property type="entry name" value="HYDROGENASE-2 SMALL CHAIN"/>
    <property type="match status" value="1"/>
</dbReference>
<keyword evidence="10 13" id="KW-0408">Iron</keyword>
<keyword evidence="11 13" id="KW-0411">Iron-sulfur</keyword>
<feature type="binding site" evidence="13">
    <location>
        <position position="257"/>
    </location>
    <ligand>
        <name>[4Fe-4S] cluster</name>
        <dbReference type="ChEBI" id="CHEBI:49883"/>
        <label>2</label>
    </ligand>
</feature>
<keyword evidence="7 13" id="KW-0479">Metal-binding</keyword>
<protein>
    <submittedName>
        <fullName evidence="16">Hydrogenase small subunit</fullName>
    </submittedName>
</protein>
<dbReference type="InterPro" id="IPR037024">
    <property type="entry name" value="NiFe_Hase_small_N_sf"/>
</dbReference>
<dbReference type="InterPro" id="IPR037148">
    <property type="entry name" value="NiFe-Hase_small_C_sf"/>
</dbReference>
<dbReference type="GO" id="GO:0051539">
    <property type="term" value="F:4 iron, 4 sulfur cluster binding"/>
    <property type="evidence" value="ECO:0007669"/>
    <property type="project" value="UniProtKB-KW"/>
</dbReference>
<evidence type="ECO:0000256" key="10">
    <source>
        <dbReference type="ARBA" id="ARBA00023004"/>
    </source>
</evidence>
<feature type="binding site" evidence="13">
    <location>
        <position position="291"/>
    </location>
    <ligand>
        <name>[3Fe-4S] cluster</name>
        <dbReference type="ChEBI" id="CHEBI:21137"/>
    </ligand>
</feature>
<dbReference type="GO" id="GO:0009055">
    <property type="term" value="F:electron transfer activity"/>
    <property type="evidence" value="ECO:0000318"/>
    <property type="project" value="GO_Central"/>
</dbReference>
<keyword evidence="12 13" id="KW-0003">3Fe-4S</keyword>
<evidence type="ECO:0000256" key="13">
    <source>
        <dbReference type="PIRSR" id="PIRSR000310-1"/>
    </source>
</evidence>
<dbReference type="Proteomes" id="UP000000798">
    <property type="component" value="Chromosome"/>
</dbReference>
<accession>O67095</accession>
<dbReference type="TCDB" id="3.D.7.2.1">
    <property type="family name" value="the h2:heterodisulfide oxidoreductase (hho) family"/>
</dbReference>
<dbReference type="GO" id="GO:0030313">
    <property type="term" value="C:cell envelope"/>
    <property type="evidence" value="ECO:0007669"/>
    <property type="project" value="UniProtKB-SubCell"/>
</dbReference>
<dbReference type="GO" id="GO:0046872">
    <property type="term" value="F:metal ion binding"/>
    <property type="evidence" value="ECO:0007669"/>
    <property type="project" value="UniProtKB-KW"/>
</dbReference>
<keyword evidence="17" id="KW-1185">Reference proteome</keyword>
<dbReference type="EnsemblBacteria" id="AAC07047">
    <property type="protein sequence ID" value="AAC07047"/>
    <property type="gene ID" value="aq_965"/>
</dbReference>
<dbReference type="eggNOG" id="COG1740">
    <property type="taxonomic scope" value="Bacteria"/>
</dbReference>
<dbReference type="GO" id="GO:0044569">
    <property type="term" value="C:[Ni-Fe] hydrogenase complex"/>
    <property type="evidence" value="ECO:0000318"/>
    <property type="project" value="GO_Central"/>
</dbReference>
<feature type="binding site" evidence="13">
    <location>
        <position position="191"/>
    </location>
    <ligand>
        <name>[4Fe-4S] cluster</name>
        <dbReference type="ChEBI" id="CHEBI:49883"/>
        <label>1</label>
    </ligand>
</feature>
<feature type="binding site" evidence="13">
    <location>
        <position position="229"/>
    </location>
    <ligand>
        <name>[4Fe-4S] cluster</name>
        <dbReference type="ChEBI" id="CHEBI:49883"/>
        <label>2</label>
    </ligand>
</feature>
<evidence type="ECO:0000256" key="11">
    <source>
        <dbReference type="ARBA" id="ARBA00023014"/>
    </source>
</evidence>
<feature type="binding site" evidence="13">
    <location>
        <position position="59"/>
    </location>
    <ligand>
        <name>[4Fe-4S] cluster</name>
        <dbReference type="ChEBI" id="CHEBI:49883"/>
        <label>1</label>
    </ligand>
</feature>
<dbReference type="InterPro" id="IPR027394">
    <property type="entry name" value="Cytochrome-c3_hydrogenase_C"/>
</dbReference>